<evidence type="ECO:0000313" key="2">
    <source>
        <dbReference type="Proteomes" id="UP000041770"/>
    </source>
</evidence>
<organism evidence="1 2">
    <name type="scientific">Vibrio cholerae</name>
    <dbReference type="NCBI Taxonomy" id="666"/>
    <lineage>
        <taxon>Bacteria</taxon>
        <taxon>Pseudomonadati</taxon>
        <taxon>Pseudomonadota</taxon>
        <taxon>Gammaproteobacteria</taxon>
        <taxon>Vibrionales</taxon>
        <taxon>Vibrionaceae</taxon>
        <taxon>Vibrio</taxon>
    </lineage>
</organism>
<dbReference type="AlphaFoldDB" id="A0A655YQR6"/>
<gene>
    <name evidence="1" type="ORF">ERS013200_03447</name>
</gene>
<proteinExistence type="predicted"/>
<accession>A0A655YQR6</accession>
<reference evidence="1 2" key="1">
    <citation type="submission" date="2015-07" db="EMBL/GenBank/DDBJ databases">
        <authorList>
            <consortium name="Pathogen Informatics"/>
        </authorList>
    </citation>
    <scope>NUCLEOTIDE SEQUENCE [LARGE SCALE GENOMIC DNA]</scope>
    <source>
        <strain evidence="1 2">A316</strain>
    </source>
</reference>
<evidence type="ECO:0000313" key="1">
    <source>
        <dbReference type="EMBL" id="CSD18172.1"/>
    </source>
</evidence>
<name>A0A655YQR6_VIBCL</name>
<dbReference type="EMBL" id="CWQY01000034">
    <property type="protein sequence ID" value="CSD18172.1"/>
    <property type="molecule type" value="Genomic_DNA"/>
</dbReference>
<dbReference type="Proteomes" id="UP000041770">
    <property type="component" value="Unassembled WGS sequence"/>
</dbReference>
<protein>
    <submittedName>
        <fullName evidence="1">Uncharacterized protein</fullName>
    </submittedName>
</protein>
<sequence>MRHIAGKHAVTVGKIHTGDTLLTERIAHHACFITGAHQHRQIARFNRLAAMKRCRARGRSSQNVLNLRRTRLGHLRVIIGFALWFIEIFRPPIGQSWLYLPLQ</sequence>